<dbReference type="EMBL" id="BGZK01000662">
    <property type="protein sequence ID" value="GBP55193.1"/>
    <property type="molecule type" value="Genomic_DNA"/>
</dbReference>
<feature type="region of interest" description="Disordered" evidence="1">
    <location>
        <begin position="163"/>
        <end position="183"/>
    </location>
</feature>
<evidence type="ECO:0000256" key="1">
    <source>
        <dbReference type="SAM" id="MobiDB-lite"/>
    </source>
</evidence>
<reference evidence="2 3" key="1">
    <citation type="journal article" date="2019" name="Commun. Biol.">
        <title>The bagworm genome reveals a unique fibroin gene that provides high tensile strength.</title>
        <authorList>
            <person name="Kono N."/>
            <person name="Nakamura H."/>
            <person name="Ohtoshi R."/>
            <person name="Tomita M."/>
            <person name="Numata K."/>
            <person name="Arakawa K."/>
        </authorList>
    </citation>
    <scope>NUCLEOTIDE SEQUENCE [LARGE SCALE GENOMIC DNA]</scope>
</reference>
<protein>
    <submittedName>
        <fullName evidence="2">Uncharacterized protein</fullName>
    </submittedName>
</protein>
<organism evidence="2 3">
    <name type="scientific">Eumeta variegata</name>
    <name type="common">Bagworm moth</name>
    <name type="synonym">Eumeta japonica</name>
    <dbReference type="NCBI Taxonomy" id="151549"/>
    <lineage>
        <taxon>Eukaryota</taxon>
        <taxon>Metazoa</taxon>
        <taxon>Ecdysozoa</taxon>
        <taxon>Arthropoda</taxon>
        <taxon>Hexapoda</taxon>
        <taxon>Insecta</taxon>
        <taxon>Pterygota</taxon>
        <taxon>Neoptera</taxon>
        <taxon>Endopterygota</taxon>
        <taxon>Lepidoptera</taxon>
        <taxon>Glossata</taxon>
        <taxon>Ditrysia</taxon>
        <taxon>Tineoidea</taxon>
        <taxon>Psychidae</taxon>
        <taxon>Oiketicinae</taxon>
        <taxon>Eumeta</taxon>
    </lineage>
</organism>
<comment type="caution">
    <text evidence="2">The sequence shown here is derived from an EMBL/GenBank/DDBJ whole genome shotgun (WGS) entry which is preliminary data.</text>
</comment>
<sequence length="183" mass="21347">MDKTIGTDQSSKRRERYEGLRSLLIEKHEVPACKLRELPASPARKFYKGDIINFYLRFKDTKPSALVQSGLRLSTTVVTLKRIRAQPLRGSPRTKRHTDTTIENVACVCRCVRHIFPHSFRFRLNFPRRFRDRGPPIDRLHKRDDDIKHRRLNESAGARSGWLHVTQVENPIRPRPGSRYPGP</sequence>
<evidence type="ECO:0000313" key="2">
    <source>
        <dbReference type="EMBL" id="GBP55193.1"/>
    </source>
</evidence>
<dbReference type="Proteomes" id="UP000299102">
    <property type="component" value="Unassembled WGS sequence"/>
</dbReference>
<accession>A0A4C1WWA5</accession>
<dbReference type="AlphaFoldDB" id="A0A4C1WWA5"/>
<gene>
    <name evidence="2" type="ORF">EVAR_90215_1</name>
</gene>
<name>A0A4C1WWA5_EUMVA</name>
<proteinExistence type="predicted"/>
<evidence type="ECO:0000313" key="3">
    <source>
        <dbReference type="Proteomes" id="UP000299102"/>
    </source>
</evidence>
<keyword evidence="3" id="KW-1185">Reference proteome</keyword>